<dbReference type="OrthoDB" id="1745375at2759"/>
<dbReference type="GO" id="GO:0007018">
    <property type="term" value="P:microtubule-based movement"/>
    <property type="evidence" value="ECO:0007669"/>
    <property type="project" value="InterPro"/>
</dbReference>
<dbReference type="AlphaFoldDB" id="A0A5B6X7N9"/>
<keyword evidence="4" id="KW-1185">Reference proteome</keyword>
<dbReference type="GO" id="GO:0005874">
    <property type="term" value="C:microtubule"/>
    <property type="evidence" value="ECO:0007669"/>
    <property type="project" value="TreeGrafter"/>
</dbReference>
<evidence type="ECO:0000313" key="4">
    <source>
        <dbReference type="Proteomes" id="UP000325315"/>
    </source>
</evidence>
<dbReference type="InterPro" id="IPR036961">
    <property type="entry name" value="Kinesin_motor_dom_sf"/>
</dbReference>
<evidence type="ECO:0000256" key="1">
    <source>
        <dbReference type="ARBA" id="ARBA00023175"/>
    </source>
</evidence>
<dbReference type="Gene3D" id="3.40.850.10">
    <property type="entry name" value="Kinesin motor domain"/>
    <property type="match status" value="1"/>
</dbReference>
<dbReference type="InterPro" id="IPR027417">
    <property type="entry name" value="P-loop_NTPase"/>
</dbReference>
<proteinExistence type="predicted"/>
<dbReference type="Pfam" id="PF00225">
    <property type="entry name" value="Kinesin"/>
    <property type="match status" value="1"/>
</dbReference>
<dbReference type="GO" id="GO:0008017">
    <property type="term" value="F:microtubule binding"/>
    <property type="evidence" value="ECO:0007669"/>
    <property type="project" value="InterPro"/>
</dbReference>
<dbReference type="PANTHER" id="PTHR47971:SF9">
    <property type="entry name" value="KINESIN-LIKE PROTEIN KIN-13B"/>
    <property type="match status" value="1"/>
</dbReference>
<keyword evidence="1" id="KW-0505">Motor protein</keyword>
<dbReference type="PANTHER" id="PTHR47971">
    <property type="entry name" value="KINESIN-RELATED PROTEIN 6"/>
    <property type="match status" value="1"/>
</dbReference>
<feature type="domain" description="Kinesin motor" evidence="2">
    <location>
        <begin position="29"/>
        <end position="81"/>
    </location>
</feature>
<dbReference type="GO" id="GO:0005524">
    <property type="term" value="F:ATP binding"/>
    <property type="evidence" value="ECO:0007669"/>
    <property type="project" value="InterPro"/>
</dbReference>
<dbReference type="GO" id="GO:0003777">
    <property type="term" value="F:microtubule motor activity"/>
    <property type="evidence" value="ECO:0007669"/>
    <property type="project" value="InterPro"/>
</dbReference>
<dbReference type="GO" id="GO:0007019">
    <property type="term" value="P:microtubule depolymerization"/>
    <property type="evidence" value="ECO:0007669"/>
    <property type="project" value="TreeGrafter"/>
</dbReference>
<dbReference type="SUPFAM" id="SSF52540">
    <property type="entry name" value="P-loop containing nucleoside triphosphate hydrolases"/>
    <property type="match status" value="1"/>
</dbReference>
<evidence type="ECO:0000259" key="2">
    <source>
        <dbReference type="Pfam" id="PF00225"/>
    </source>
</evidence>
<dbReference type="InterPro" id="IPR027640">
    <property type="entry name" value="Kinesin-like_fam"/>
</dbReference>
<dbReference type="EMBL" id="SMMG02000001">
    <property type="protein sequence ID" value="KAA3489294.1"/>
    <property type="molecule type" value="Genomic_DNA"/>
</dbReference>
<gene>
    <name evidence="3" type="ORF">EPI10_032942</name>
</gene>
<comment type="caution">
    <text evidence="3">The sequence shown here is derived from an EMBL/GenBank/DDBJ whole genome shotgun (WGS) entry which is preliminary data.</text>
</comment>
<dbReference type="Proteomes" id="UP000325315">
    <property type="component" value="Unassembled WGS sequence"/>
</dbReference>
<accession>A0A5B6X7N9</accession>
<dbReference type="InterPro" id="IPR001752">
    <property type="entry name" value="Kinesin_motor_dom"/>
</dbReference>
<sequence length="222" mass="25029">MRNLPVLMPYLSLLSRDLLMVLNQSLPVLCKSSFIDLAGSGRGADATDNDKQTSLLALKECIRALDNDQGHIPFRGSKLTESQRNPKKDLLSSTLNLKELIAQPLSSVLPTASTFEDDINGTWADQNKRDDFDASEDPFKKEKMTWKKNVKPDQYSSSVSEDKLWKPNDTCRANDSYVQSLVFSFTQEEEDLVHAHRTGGDYEHCQRGMKISKPEWCSHGFA</sequence>
<protein>
    <submittedName>
        <fullName evidence="3">Kinesin-13A-like</fullName>
    </submittedName>
</protein>
<name>A0A5B6X7N9_9ROSI</name>
<organism evidence="3 4">
    <name type="scientific">Gossypium australe</name>
    <dbReference type="NCBI Taxonomy" id="47621"/>
    <lineage>
        <taxon>Eukaryota</taxon>
        <taxon>Viridiplantae</taxon>
        <taxon>Streptophyta</taxon>
        <taxon>Embryophyta</taxon>
        <taxon>Tracheophyta</taxon>
        <taxon>Spermatophyta</taxon>
        <taxon>Magnoliopsida</taxon>
        <taxon>eudicotyledons</taxon>
        <taxon>Gunneridae</taxon>
        <taxon>Pentapetalae</taxon>
        <taxon>rosids</taxon>
        <taxon>malvids</taxon>
        <taxon>Malvales</taxon>
        <taxon>Malvaceae</taxon>
        <taxon>Malvoideae</taxon>
        <taxon>Gossypium</taxon>
    </lineage>
</organism>
<evidence type="ECO:0000313" key="3">
    <source>
        <dbReference type="EMBL" id="KAA3489294.1"/>
    </source>
</evidence>
<reference evidence="4" key="1">
    <citation type="journal article" date="2019" name="Plant Biotechnol. J.">
        <title>Genome sequencing of the Australian wild diploid species Gossypium australe highlights disease resistance and delayed gland morphogenesis.</title>
        <authorList>
            <person name="Cai Y."/>
            <person name="Cai X."/>
            <person name="Wang Q."/>
            <person name="Wang P."/>
            <person name="Zhang Y."/>
            <person name="Cai C."/>
            <person name="Xu Y."/>
            <person name="Wang K."/>
            <person name="Zhou Z."/>
            <person name="Wang C."/>
            <person name="Geng S."/>
            <person name="Li B."/>
            <person name="Dong Q."/>
            <person name="Hou Y."/>
            <person name="Wang H."/>
            <person name="Ai P."/>
            <person name="Liu Z."/>
            <person name="Yi F."/>
            <person name="Sun M."/>
            <person name="An G."/>
            <person name="Cheng J."/>
            <person name="Zhang Y."/>
            <person name="Shi Q."/>
            <person name="Xie Y."/>
            <person name="Shi X."/>
            <person name="Chang Y."/>
            <person name="Huang F."/>
            <person name="Chen Y."/>
            <person name="Hong S."/>
            <person name="Mi L."/>
            <person name="Sun Q."/>
            <person name="Zhang L."/>
            <person name="Zhou B."/>
            <person name="Peng R."/>
            <person name="Zhang X."/>
            <person name="Liu F."/>
        </authorList>
    </citation>
    <scope>NUCLEOTIDE SEQUENCE [LARGE SCALE GENOMIC DNA]</scope>
    <source>
        <strain evidence="4">cv. PA1801</strain>
    </source>
</reference>